<evidence type="ECO:0000313" key="1">
    <source>
        <dbReference type="EMBL" id="CAG8823209.1"/>
    </source>
</evidence>
<proteinExistence type="predicted"/>
<feature type="non-terminal residue" evidence="1">
    <location>
        <position position="78"/>
    </location>
</feature>
<dbReference type="EMBL" id="CAJVQA010052681">
    <property type="protein sequence ID" value="CAG8823209.1"/>
    <property type="molecule type" value="Genomic_DNA"/>
</dbReference>
<protein>
    <submittedName>
        <fullName evidence="1">14838_t:CDS:1</fullName>
    </submittedName>
</protein>
<keyword evidence="2" id="KW-1185">Reference proteome</keyword>
<dbReference type="Proteomes" id="UP000789759">
    <property type="component" value="Unassembled WGS sequence"/>
</dbReference>
<accession>A0A9N9KCK4</accession>
<feature type="non-terminal residue" evidence="1">
    <location>
        <position position="1"/>
    </location>
</feature>
<organism evidence="1 2">
    <name type="scientific">Cetraspora pellucida</name>
    <dbReference type="NCBI Taxonomy" id="1433469"/>
    <lineage>
        <taxon>Eukaryota</taxon>
        <taxon>Fungi</taxon>
        <taxon>Fungi incertae sedis</taxon>
        <taxon>Mucoromycota</taxon>
        <taxon>Glomeromycotina</taxon>
        <taxon>Glomeromycetes</taxon>
        <taxon>Diversisporales</taxon>
        <taxon>Gigasporaceae</taxon>
        <taxon>Cetraspora</taxon>
    </lineage>
</organism>
<comment type="caution">
    <text evidence="1">The sequence shown here is derived from an EMBL/GenBank/DDBJ whole genome shotgun (WGS) entry which is preliminary data.</text>
</comment>
<dbReference type="AlphaFoldDB" id="A0A9N9KCK4"/>
<evidence type="ECO:0000313" key="2">
    <source>
        <dbReference type="Proteomes" id="UP000789759"/>
    </source>
</evidence>
<name>A0A9N9KCK4_9GLOM</name>
<reference evidence="1" key="1">
    <citation type="submission" date="2021-06" db="EMBL/GenBank/DDBJ databases">
        <authorList>
            <person name="Kallberg Y."/>
            <person name="Tangrot J."/>
            <person name="Rosling A."/>
        </authorList>
    </citation>
    <scope>NUCLEOTIDE SEQUENCE</scope>
    <source>
        <strain evidence="1">FL966</strain>
    </source>
</reference>
<gene>
    <name evidence="1" type="ORF">CPELLU_LOCUS19890</name>
</gene>
<sequence length="78" mass="9541">AQKTKYYLIKKTKKHEEKIKIPFETECNNTDPEMLEIFYLSQGDYNIKYNEEKNFHLKFIEGNKYSVWKDSDIVEIYH</sequence>
<dbReference type="OrthoDB" id="10612002at2759"/>